<evidence type="ECO:0000256" key="1">
    <source>
        <dbReference type="SAM" id="MobiDB-lite"/>
    </source>
</evidence>
<evidence type="ECO:0000313" key="3">
    <source>
        <dbReference type="Proteomes" id="UP000095751"/>
    </source>
</evidence>
<evidence type="ECO:0000313" key="2">
    <source>
        <dbReference type="EMBL" id="OEU11887.1"/>
    </source>
</evidence>
<dbReference type="InParanoid" id="A0A1E7F187"/>
<feature type="region of interest" description="Disordered" evidence="1">
    <location>
        <begin position="1"/>
        <end position="21"/>
    </location>
</feature>
<organism evidence="2 3">
    <name type="scientific">Fragilariopsis cylindrus CCMP1102</name>
    <dbReference type="NCBI Taxonomy" id="635003"/>
    <lineage>
        <taxon>Eukaryota</taxon>
        <taxon>Sar</taxon>
        <taxon>Stramenopiles</taxon>
        <taxon>Ochrophyta</taxon>
        <taxon>Bacillariophyta</taxon>
        <taxon>Bacillariophyceae</taxon>
        <taxon>Bacillariophycidae</taxon>
        <taxon>Bacillariales</taxon>
        <taxon>Bacillariaceae</taxon>
        <taxon>Fragilariopsis</taxon>
    </lineage>
</organism>
<feature type="region of interest" description="Disordered" evidence="1">
    <location>
        <begin position="120"/>
        <end position="143"/>
    </location>
</feature>
<name>A0A1E7F187_9STRA</name>
<proteinExistence type="predicted"/>
<keyword evidence="3" id="KW-1185">Reference proteome</keyword>
<feature type="compositionally biased region" description="Polar residues" evidence="1">
    <location>
        <begin position="296"/>
        <end position="308"/>
    </location>
</feature>
<gene>
    <name evidence="2" type="ORF">FRACYDRAFT_245007</name>
</gene>
<dbReference type="Proteomes" id="UP000095751">
    <property type="component" value="Unassembled WGS sequence"/>
</dbReference>
<feature type="region of interest" description="Disordered" evidence="1">
    <location>
        <begin position="284"/>
        <end position="322"/>
    </location>
</feature>
<reference evidence="2 3" key="1">
    <citation type="submission" date="2016-09" db="EMBL/GenBank/DDBJ databases">
        <title>Extensive genetic diversity and differential bi-allelic expression allows diatom success in the polar Southern Ocean.</title>
        <authorList>
            <consortium name="DOE Joint Genome Institute"/>
            <person name="Mock T."/>
            <person name="Otillar R.P."/>
            <person name="Strauss J."/>
            <person name="Dupont C."/>
            <person name="Frickenhaus S."/>
            <person name="Maumus F."/>
            <person name="Mcmullan M."/>
            <person name="Sanges R."/>
            <person name="Schmutz J."/>
            <person name="Toseland A."/>
            <person name="Valas R."/>
            <person name="Veluchamy A."/>
            <person name="Ward B.J."/>
            <person name="Allen A."/>
            <person name="Barry K."/>
            <person name="Falciatore A."/>
            <person name="Ferrante M."/>
            <person name="Fortunato A.E."/>
            <person name="Gloeckner G."/>
            <person name="Gruber A."/>
            <person name="Hipkin R."/>
            <person name="Janech M."/>
            <person name="Kroth P."/>
            <person name="Leese F."/>
            <person name="Lindquist E."/>
            <person name="Lyon B.R."/>
            <person name="Martin J."/>
            <person name="Mayer C."/>
            <person name="Parker M."/>
            <person name="Quesneville H."/>
            <person name="Raymond J."/>
            <person name="Uhlig C."/>
            <person name="Valentin K.U."/>
            <person name="Worden A.Z."/>
            <person name="Armbrust E.V."/>
            <person name="Bowler C."/>
            <person name="Green B."/>
            <person name="Moulton V."/>
            <person name="Van Oosterhout C."/>
            <person name="Grigoriev I."/>
        </authorList>
    </citation>
    <scope>NUCLEOTIDE SEQUENCE [LARGE SCALE GENOMIC DNA]</scope>
    <source>
        <strain evidence="2 3">CCMP1102</strain>
    </source>
</reference>
<protein>
    <submittedName>
        <fullName evidence="2">Uncharacterized protein</fullName>
    </submittedName>
</protein>
<feature type="region of interest" description="Disordered" evidence="1">
    <location>
        <begin position="240"/>
        <end position="266"/>
    </location>
</feature>
<feature type="compositionally biased region" description="Basic and acidic residues" evidence="1">
    <location>
        <begin position="1"/>
        <end position="10"/>
    </location>
</feature>
<dbReference type="KEGG" id="fcy:FRACYDRAFT_245007"/>
<dbReference type="AlphaFoldDB" id="A0A1E7F187"/>
<dbReference type="EMBL" id="KV784366">
    <property type="protein sequence ID" value="OEU11887.1"/>
    <property type="molecule type" value="Genomic_DNA"/>
</dbReference>
<sequence>MKENHQESDPSKAPSIGSSKASITYSLSNPPIRTTRSSFPLQCPSLHHFRIPFQPISSSYQQPRHGFIPYRPFPPPHPYQHQLLYRNHYSPASVPAPVQFYPQPTWPQSYNYPFQLLSPQPPQCQHHHGSNSDRDRTPANSLSTHSTKMRDFIEFSHCLELSVIWKDKRAPTPYFELFTKKYTKGERGWLIDLLKYSDTSLLDCHDLFVRFAPFGSMYVEVVQLFYHAFDMDEKSVRDAKMKQQKLDAQQPKESVSFTQHHCPERTPVDGISLLSCRSTESAVKASSEKENEHPDSCSSSSPAVTFSISPPEKRKECEDDDSTRTVLKASTILKKQEATTRPKKRRRMNVDDLLDIMQFGANCIKNV</sequence>
<feature type="compositionally biased region" description="Basic and acidic residues" evidence="1">
    <location>
        <begin position="286"/>
        <end position="295"/>
    </location>
</feature>
<accession>A0A1E7F187</accession>